<proteinExistence type="predicted"/>
<dbReference type="OrthoDB" id="12338at10239"/>
<reference evidence="1 2" key="2">
    <citation type="journal article" date="2015" name="Arch. Virol.">
        <title>Ratification vote on taxonomic proposals to the International Committee on Taxonomy of Viruses (2015).</title>
        <authorList>
            <person name="Adams M.J."/>
            <person name="Lefkowitz E.J."/>
            <person name="King A.M."/>
            <person name="Bamford D.H."/>
            <person name="Breitbart M."/>
            <person name="Davison A.J."/>
            <person name="Ghabrial S.A."/>
            <person name="Gorbalenya A.E."/>
            <person name="Knowles N.J."/>
            <person name="Krell P."/>
            <person name="Lavigne R."/>
            <person name="Prangishvili D."/>
            <person name="Sanfacon H."/>
            <person name="Siddell S.G."/>
            <person name="Simmonds P."/>
            <person name="Carstens E.B."/>
        </authorList>
    </citation>
    <scope>NUCLEOTIDE SEQUENCE [LARGE SCALE GENOMIC DNA]</scope>
    <source>
        <strain evidence="1">06TGP01091</strain>
    </source>
</reference>
<dbReference type="Proteomes" id="UP000202159">
    <property type="component" value="Segment"/>
</dbReference>
<dbReference type="RefSeq" id="YP_004300264.2">
    <property type="nucleotide sequence ID" value="NC_015227.2"/>
</dbReference>
<name>F1BA30_9TOMB</name>
<accession>F1BA30</accession>
<sequence>MFRDLCRYASQIVVGSTVLAVNVSVLSVAVQLRGAVAVYEVASKCVTALEDCVSDLRDSLKPVPDELYNPSLCAALRMNNTDTELTAEDLLTTDRVLVNTWETDEAKFKYRYKARIQSGQRGRFMYELVAYGKNHFGRAPRCCDSNYLSVTRLLVNRCNELHLTPTQTRNVVAEAVSLVFIPDEEEIRQTMLTNSHYAYMQRTRQSVVSTVEPWWKELLLGPSNAKNWRRAWIEICGLPEKQAISFAK</sequence>
<organism evidence="1 2">
    <name type="scientific">Trailing lespedeza virus 1</name>
    <dbReference type="NCBI Taxonomy" id="944580"/>
    <lineage>
        <taxon>Viruses</taxon>
        <taxon>Riboviria</taxon>
        <taxon>Orthornavirae</taxon>
        <taxon>Kitrinoviricota</taxon>
        <taxon>Tolucaviricetes</taxon>
        <taxon>Tolivirales</taxon>
        <taxon>Tombusviridae</taxon>
        <taxon>Procedovirinae</taxon>
        <taxon>Tralespevirus</taxon>
        <taxon>Tralespevirus lespedezae</taxon>
    </lineage>
</organism>
<protein>
    <submittedName>
        <fullName evidence="1">Replication-associated protein</fullName>
    </submittedName>
</protein>
<evidence type="ECO:0000313" key="2">
    <source>
        <dbReference type="Proteomes" id="UP000202159"/>
    </source>
</evidence>
<dbReference type="KEGG" id="vg:10323938"/>
<dbReference type="EMBL" id="HM640935">
    <property type="protein sequence ID" value="ADY69092.2"/>
    <property type="molecule type" value="Genomic_RNA"/>
</dbReference>
<dbReference type="GeneID" id="10323938"/>
<reference evidence="1 2" key="1">
    <citation type="journal article" date="2011" name="Virus Res.">
        <title>Detection of members of the Tombusviridae in the Tallgrass Prairie Preserve, Osage County, Oklahoma, USA.</title>
        <authorList>
            <person name="Scheets K."/>
            <person name="Blinkova O."/>
            <person name="Melcher U."/>
            <person name="Palmer M.W."/>
            <person name="Wiley G.B."/>
            <person name="Ding T."/>
            <person name="Roe B.A."/>
        </authorList>
    </citation>
    <scope>NUCLEOTIDE SEQUENCE [LARGE SCALE GENOMIC DNA]</scope>
    <source>
        <strain evidence="1">06TGP01091</strain>
    </source>
</reference>
<keyword evidence="2" id="KW-1185">Reference proteome</keyword>
<evidence type="ECO:0000313" key="1">
    <source>
        <dbReference type="EMBL" id="ADY69092.2"/>
    </source>
</evidence>